<evidence type="ECO:0000313" key="3">
    <source>
        <dbReference type="EMBL" id="GFJ79120.1"/>
    </source>
</evidence>
<dbReference type="Gene3D" id="1.10.260.40">
    <property type="entry name" value="lambda repressor-like DNA-binding domains"/>
    <property type="match status" value="1"/>
</dbReference>
<dbReference type="GO" id="GO:0003677">
    <property type="term" value="F:DNA binding"/>
    <property type="evidence" value="ECO:0007669"/>
    <property type="project" value="InterPro"/>
</dbReference>
<feature type="transmembrane region" description="Helical" evidence="1">
    <location>
        <begin position="71"/>
        <end position="88"/>
    </location>
</feature>
<keyword evidence="4" id="KW-1185">Reference proteome</keyword>
<evidence type="ECO:0000313" key="4">
    <source>
        <dbReference type="Proteomes" id="UP000482800"/>
    </source>
</evidence>
<dbReference type="SUPFAM" id="SSF47413">
    <property type="entry name" value="lambda repressor-like DNA-binding domains"/>
    <property type="match status" value="1"/>
</dbReference>
<dbReference type="Proteomes" id="UP000482800">
    <property type="component" value="Unassembled WGS sequence"/>
</dbReference>
<dbReference type="InterPro" id="IPR010982">
    <property type="entry name" value="Lambda_DNA-bd_dom_sf"/>
</dbReference>
<dbReference type="Pfam" id="PF13560">
    <property type="entry name" value="HTH_31"/>
    <property type="match status" value="1"/>
</dbReference>
<keyword evidence="1" id="KW-0812">Transmembrane</keyword>
<evidence type="ECO:0000259" key="2">
    <source>
        <dbReference type="PROSITE" id="PS50943"/>
    </source>
</evidence>
<dbReference type="InterPro" id="IPR001387">
    <property type="entry name" value="Cro/C1-type_HTH"/>
</dbReference>
<keyword evidence="1" id="KW-1133">Transmembrane helix</keyword>
<dbReference type="CDD" id="cd00093">
    <property type="entry name" value="HTH_XRE"/>
    <property type="match status" value="1"/>
</dbReference>
<dbReference type="AlphaFoldDB" id="A0A6V8K6H2"/>
<comment type="caution">
    <text evidence="3">The sequence shown here is derived from an EMBL/GenBank/DDBJ whole genome shotgun (WGS) entry which is preliminary data.</text>
</comment>
<dbReference type="PROSITE" id="PS50943">
    <property type="entry name" value="HTH_CROC1"/>
    <property type="match status" value="1"/>
</dbReference>
<gene>
    <name evidence="3" type="ORF">Phou_033000</name>
</gene>
<accession>A0A6V8K6H2</accession>
<organism evidence="3 4">
    <name type="scientific">Phytohabitans houttuyneae</name>
    <dbReference type="NCBI Taxonomy" id="1076126"/>
    <lineage>
        <taxon>Bacteria</taxon>
        <taxon>Bacillati</taxon>
        <taxon>Actinomycetota</taxon>
        <taxon>Actinomycetes</taxon>
        <taxon>Micromonosporales</taxon>
        <taxon>Micromonosporaceae</taxon>
    </lineage>
</organism>
<name>A0A6V8K6H2_9ACTN</name>
<sequence length="177" mass="19791">MSFEALAKKCHTSRSALNRYVRGEKRMPDDVLKAMCDVLGAPQEEFEELRRLRDEPPGDREAVRRPSRRRIQALVAALVLIVAVATVVKVTQRGCAEAGVYKATLTGNVVNDRMKDSGDISAGELFTVITSPEHPHTDTRYYGTVQGRNVSGYVLKEKLSPQRHRMCLMARDRGAYS</sequence>
<proteinExistence type="predicted"/>
<feature type="domain" description="HTH cro/C1-type" evidence="2">
    <location>
        <begin position="4"/>
        <end position="46"/>
    </location>
</feature>
<evidence type="ECO:0000256" key="1">
    <source>
        <dbReference type="SAM" id="Phobius"/>
    </source>
</evidence>
<reference evidence="3 4" key="2">
    <citation type="submission" date="2020-03" db="EMBL/GenBank/DDBJ databases">
        <authorList>
            <person name="Ichikawa N."/>
            <person name="Kimura A."/>
            <person name="Kitahashi Y."/>
            <person name="Uohara A."/>
        </authorList>
    </citation>
    <scope>NUCLEOTIDE SEQUENCE [LARGE SCALE GENOMIC DNA]</scope>
    <source>
        <strain evidence="3 4">NBRC 108639</strain>
    </source>
</reference>
<reference evidence="3 4" key="1">
    <citation type="submission" date="2020-03" db="EMBL/GenBank/DDBJ databases">
        <title>Whole genome shotgun sequence of Phytohabitans houttuyneae NBRC 108639.</title>
        <authorList>
            <person name="Komaki H."/>
            <person name="Tamura T."/>
        </authorList>
    </citation>
    <scope>NUCLEOTIDE SEQUENCE [LARGE SCALE GENOMIC DNA]</scope>
    <source>
        <strain evidence="3 4">NBRC 108639</strain>
    </source>
</reference>
<keyword evidence="1" id="KW-0472">Membrane</keyword>
<protein>
    <recommendedName>
        <fullName evidence="2">HTH cro/C1-type domain-containing protein</fullName>
    </recommendedName>
</protein>
<dbReference type="EMBL" id="BLPF01000001">
    <property type="protein sequence ID" value="GFJ79120.1"/>
    <property type="molecule type" value="Genomic_DNA"/>
</dbReference>